<feature type="region of interest" description="Disordered" evidence="2">
    <location>
        <begin position="1"/>
        <end position="43"/>
    </location>
</feature>
<dbReference type="NCBIfam" id="TIGR00976">
    <property type="entry name" value="CocE_NonD"/>
    <property type="match status" value="1"/>
</dbReference>
<dbReference type="Pfam" id="PF02129">
    <property type="entry name" value="Peptidase_S15"/>
    <property type="match status" value="1"/>
</dbReference>
<reference evidence="5 6" key="1">
    <citation type="submission" date="2018-06" db="EMBL/GenBank/DDBJ databases">
        <title>Draft genome sequence of Modestobacter versicolor CP153-2.</title>
        <authorList>
            <person name="Gundlapally S.R."/>
        </authorList>
    </citation>
    <scope>NUCLEOTIDE SEQUENCE [LARGE SCALE GENOMIC DNA]</scope>
    <source>
        <strain evidence="5 6">CP153-2</strain>
    </source>
</reference>
<dbReference type="Gene3D" id="2.60.120.260">
    <property type="entry name" value="Galactose-binding domain-like"/>
    <property type="match status" value="1"/>
</dbReference>
<feature type="domain" description="Xaa-Pro dipeptidyl-peptidase C-terminal" evidence="3">
    <location>
        <begin position="320"/>
        <end position="562"/>
    </location>
</feature>
<dbReference type="Gene3D" id="1.10.3020.20">
    <property type="match status" value="1"/>
</dbReference>
<name>A0A323VDU9_9ACTN</name>
<reference evidence="4 7" key="2">
    <citation type="submission" date="2020-08" db="EMBL/GenBank/DDBJ databases">
        <title>Sequencing the genomes of 1000 actinobacteria strains.</title>
        <authorList>
            <person name="Klenk H.-P."/>
        </authorList>
    </citation>
    <scope>NUCLEOTIDE SEQUENCE [LARGE SCALE GENOMIC DNA]</scope>
    <source>
        <strain evidence="4 7">DSM 16678</strain>
    </source>
</reference>
<evidence type="ECO:0000313" key="5">
    <source>
        <dbReference type="EMBL" id="PZA22849.1"/>
    </source>
</evidence>
<dbReference type="SUPFAM" id="SSF53474">
    <property type="entry name" value="alpha/beta-Hydrolases"/>
    <property type="match status" value="1"/>
</dbReference>
<dbReference type="Proteomes" id="UP000580718">
    <property type="component" value="Unassembled WGS sequence"/>
</dbReference>
<dbReference type="SUPFAM" id="SSF49785">
    <property type="entry name" value="Galactose-binding domain-like"/>
    <property type="match status" value="1"/>
</dbReference>
<evidence type="ECO:0000313" key="6">
    <source>
        <dbReference type="Proteomes" id="UP000247602"/>
    </source>
</evidence>
<protein>
    <recommendedName>
        <fullName evidence="3">Xaa-Pro dipeptidyl-peptidase C-terminal domain-containing protein</fullName>
    </recommendedName>
</protein>
<dbReference type="OrthoDB" id="5240615at2"/>
<dbReference type="InterPro" id="IPR005674">
    <property type="entry name" value="CocE/Ser_esterase"/>
</dbReference>
<dbReference type="InterPro" id="IPR013736">
    <property type="entry name" value="Xaa-Pro_dipept_C"/>
</dbReference>
<comment type="caution">
    <text evidence="5">The sequence shown here is derived from an EMBL/GenBank/DDBJ whole genome shotgun (WGS) entry which is preliminary data.</text>
</comment>
<gene>
    <name evidence="5" type="ORF">DMO24_03005</name>
    <name evidence="4" type="ORF">FHX36_001570</name>
</gene>
<dbReference type="InterPro" id="IPR000383">
    <property type="entry name" value="Xaa-Pro-like_dom"/>
</dbReference>
<evidence type="ECO:0000259" key="3">
    <source>
        <dbReference type="SMART" id="SM00939"/>
    </source>
</evidence>
<dbReference type="EMBL" id="JACIBU010000001">
    <property type="protein sequence ID" value="MBB3675835.1"/>
    <property type="molecule type" value="Genomic_DNA"/>
</dbReference>
<evidence type="ECO:0000256" key="1">
    <source>
        <dbReference type="ARBA" id="ARBA00022801"/>
    </source>
</evidence>
<dbReference type="Proteomes" id="UP000247602">
    <property type="component" value="Unassembled WGS sequence"/>
</dbReference>
<dbReference type="PANTHER" id="PTHR43056:SF10">
    <property type="entry name" value="COCE_NOND FAMILY, PUTATIVE (AFU_ORTHOLOGUE AFUA_7G00600)-RELATED"/>
    <property type="match status" value="1"/>
</dbReference>
<dbReference type="PANTHER" id="PTHR43056">
    <property type="entry name" value="PEPTIDASE S9 PROLYL OLIGOPEPTIDASE"/>
    <property type="match status" value="1"/>
</dbReference>
<keyword evidence="6" id="KW-1185">Reference proteome</keyword>
<dbReference type="InterPro" id="IPR050585">
    <property type="entry name" value="Xaa-Pro_dipeptidyl-ppase/CocE"/>
</dbReference>
<dbReference type="RefSeq" id="WP_110550865.1">
    <property type="nucleotide sequence ID" value="NZ_JACIBU010000001.1"/>
</dbReference>
<dbReference type="InterPro" id="IPR029058">
    <property type="entry name" value="AB_hydrolase_fold"/>
</dbReference>
<dbReference type="Gene3D" id="3.40.50.1820">
    <property type="entry name" value="alpha/beta hydrolase"/>
    <property type="match status" value="1"/>
</dbReference>
<evidence type="ECO:0000313" key="7">
    <source>
        <dbReference type="Proteomes" id="UP000580718"/>
    </source>
</evidence>
<dbReference type="SMART" id="SM00939">
    <property type="entry name" value="PepX_C"/>
    <property type="match status" value="1"/>
</dbReference>
<dbReference type="GO" id="GO:0008239">
    <property type="term" value="F:dipeptidyl-peptidase activity"/>
    <property type="evidence" value="ECO:0007669"/>
    <property type="project" value="InterPro"/>
</dbReference>
<proteinExistence type="predicted"/>
<organism evidence="5 6">
    <name type="scientific">Modestobacter versicolor</name>
    <dbReference type="NCBI Taxonomy" id="429133"/>
    <lineage>
        <taxon>Bacteria</taxon>
        <taxon>Bacillati</taxon>
        <taxon>Actinomycetota</taxon>
        <taxon>Actinomycetes</taxon>
        <taxon>Geodermatophilales</taxon>
        <taxon>Geodermatophilaceae</taxon>
        <taxon>Modestobacter</taxon>
    </lineage>
</organism>
<dbReference type="AlphaFoldDB" id="A0A323VDU9"/>
<feature type="compositionally biased region" description="Basic and acidic residues" evidence="2">
    <location>
        <begin position="33"/>
        <end position="43"/>
    </location>
</feature>
<dbReference type="InterPro" id="IPR008979">
    <property type="entry name" value="Galactose-bd-like_sf"/>
</dbReference>
<evidence type="ECO:0000256" key="2">
    <source>
        <dbReference type="SAM" id="MobiDB-lite"/>
    </source>
</evidence>
<sequence>MTTSPPHPTPEGVMDRPTTEYLFRGPRSTPESRAGRPPEHRFENRPGMVVEKDIAVPFGDEGHVLYVDVYRPDTDVPAAPLVSWSPYGKHNPAPIGQIYPASGVRPEWTSDLTTFEAPDPEYWVPHGYAIVLADVPGTWYSEGRATYHSPEEARAFADVVEWAGTQPWSAGKVGLSGVSYLTSLQWRVAELNPPHLAAINPWEGWNDTYREVARHGGIPETSFWPYIWERWGASTTEIEDLEAETAAHPFFDDFWASKSADLEAIRVPTFVVASWADQGLHTRGTLEGFRRMSSEHKWLDVHGRKKWAYYYEPENVERQRAFFDHFLLGRDTGLESWPRVRAEVRESYYQGTWRDREQWPLEDVEHRPLHLDAANGSLGWAPVQAVAEVGYDSLGSGLAPRRATFSITFPERVELVGHTTATLWVSTDGAEDVDVFVALFKLDADGRQVGFPYYGQFEDGPVAVGWQRASHRERDDERSTDFLPVLAHRRLLPVTPGEPTRLDIEVLPSGTRFDAGERLLLVVQGTDVMRYREPLTYARHAETVNSGRTTVHTGGRFDSHLRVPVLPPRD</sequence>
<dbReference type="Pfam" id="PF08530">
    <property type="entry name" value="PepX_C"/>
    <property type="match status" value="1"/>
</dbReference>
<accession>A0A323VDU9</accession>
<dbReference type="EMBL" id="QKNV01000018">
    <property type="protein sequence ID" value="PZA22849.1"/>
    <property type="molecule type" value="Genomic_DNA"/>
</dbReference>
<keyword evidence="1" id="KW-0378">Hydrolase</keyword>
<evidence type="ECO:0000313" key="4">
    <source>
        <dbReference type="EMBL" id="MBB3675835.1"/>
    </source>
</evidence>